<dbReference type="Proteomes" id="UP000001202">
    <property type="component" value="Chromosome"/>
</dbReference>
<evidence type="ECO:0000313" key="2">
    <source>
        <dbReference type="Proteomes" id="UP000001202"/>
    </source>
</evidence>
<dbReference type="KEGG" id="tpp:TPASS_0867"/>
<organism evidence="1 2">
    <name type="scientific">Treponema pallidum subsp. pallidum (strain SS14)</name>
    <dbReference type="NCBI Taxonomy" id="455434"/>
    <lineage>
        <taxon>Bacteria</taxon>
        <taxon>Pseudomonadati</taxon>
        <taxon>Spirochaetota</taxon>
        <taxon>Spirochaetia</taxon>
        <taxon>Spirochaetales</taxon>
        <taxon>Treponemataceae</taxon>
        <taxon>Treponema</taxon>
    </lineage>
</organism>
<sequence>MRWLCRLIGYRYGYAVCGGYRRQGGRCSAQLHAQYTRASHCVLRIAWEVNGADYELFRLWI</sequence>
<accession>A0A0H3BJH3</accession>
<name>A0A0H3BJH3_TREPS</name>
<protein>
    <submittedName>
        <fullName evidence="1">Uncharacterized protein</fullName>
    </submittedName>
</protein>
<reference evidence="1 2" key="1">
    <citation type="journal article" date="2008" name="BMC Microbiol.">
        <title>Complete genome sequence of Treponema pallidum ssp. pallidum strain SS14 determined with oligonucleotide arrays.</title>
        <authorList>
            <person name="Matejkova P."/>
            <person name="Strouhal M."/>
            <person name="Smajs D."/>
            <person name="Norris S.J."/>
            <person name="Palzkill T."/>
            <person name="Petrosino J.F."/>
            <person name="Sodergren E."/>
            <person name="Norton J.E."/>
            <person name="Singh J."/>
            <person name="Richmond T.A."/>
            <person name="Molla M.N."/>
            <person name="Albert T.J."/>
            <person name="Weinstock G.M."/>
        </authorList>
    </citation>
    <scope>NUCLEOTIDE SEQUENCE [LARGE SCALE GENOMIC DNA]</scope>
    <source>
        <strain evidence="1 2">SS14</strain>
    </source>
</reference>
<dbReference type="AlphaFoldDB" id="A0A0H3BJH3"/>
<dbReference type="EMBL" id="CP000805">
    <property type="protein sequence ID" value="ACD71283.1"/>
    <property type="molecule type" value="Genomic_DNA"/>
</dbReference>
<proteinExistence type="predicted"/>
<gene>
    <name evidence="1" type="ordered locus">TPASS_0867</name>
</gene>
<evidence type="ECO:0000313" key="1">
    <source>
        <dbReference type="EMBL" id="ACD71283.1"/>
    </source>
</evidence>